<accession>A0ABV1IJ02</accession>
<gene>
    <name evidence="2" type="ORF">AAAU72_01250</name>
</gene>
<evidence type="ECO:0000256" key="1">
    <source>
        <dbReference type="SAM" id="MobiDB-lite"/>
    </source>
</evidence>
<reference evidence="2 3" key="1">
    <citation type="submission" date="2024-04" db="EMBL/GenBank/DDBJ databases">
        <title>Human intestinal bacterial collection.</title>
        <authorList>
            <person name="Pauvert C."/>
            <person name="Hitch T.C.A."/>
            <person name="Clavel T."/>
        </authorList>
    </citation>
    <scope>NUCLEOTIDE SEQUENCE [LARGE SCALE GENOMIC DNA]</scope>
    <source>
        <strain evidence="2 3">CLA-AA-H236</strain>
    </source>
</reference>
<organism evidence="2 3">
    <name type="scientific">Faecalibacterium longum</name>
    <dbReference type="NCBI Taxonomy" id="1851428"/>
    <lineage>
        <taxon>Bacteria</taxon>
        <taxon>Bacillati</taxon>
        <taxon>Bacillota</taxon>
        <taxon>Clostridia</taxon>
        <taxon>Eubacteriales</taxon>
        <taxon>Oscillospiraceae</taxon>
        <taxon>Faecalibacterium</taxon>
    </lineage>
</organism>
<sequence>MNNEMNEKKAVTLEDLLMELVKEGKAVRIPIGKAAIQPDKAEANKEQEALKLDKPQAVPATIHIENLHIHLDERMTSYNSFQPDDKPEDKEEEELPDIDVDEMLVQIKQSTGLCMKSILAVLEAEHKYLDSIWGTDDDDSDEEDNA</sequence>
<keyword evidence="3" id="KW-1185">Reference proteome</keyword>
<feature type="region of interest" description="Disordered" evidence="1">
    <location>
        <begin position="75"/>
        <end position="98"/>
    </location>
</feature>
<dbReference type="EMBL" id="JBBNIB010000058">
    <property type="protein sequence ID" value="MEQ2686813.1"/>
    <property type="molecule type" value="Genomic_DNA"/>
</dbReference>
<dbReference type="Proteomes" id="UP001439984">
    <property type="component" value="Unassembled WGS sequence"/>
</dbReference>
<dbReference type="RefSeq" id="WP_227623832.1">
    <property type="nucleotide sequence ID" value="NZ_JBBNIB010000058.1"/>
</dbReference>
<protein>
    <submittedName>
        <fullName evidence="2">Uncharacterized protein</fullName>
    </submittedName>
</protein>
<evidence type="ECO:0000313" key="2">
    <source>
        <dbReference type="EMBL" id="MEQ2686813.1"/>
    </source>
</evidence>
<comment type="caution">
    <text evidence="2">The sequence shown here is derived from an EMBL/GenBank/DDBJ whole genome shotgun (WGS) entry which is preliminary data.</text>
</comment>
<evidence type="ECO:0000313" key="3">
    <source>
        <dbReference type="Proteomes" id="UP001439984"/>
    </source>
</evidence>
<name>A0ABV1IJ02_9FIRM</name>
<proteinExistence type="predicted"/>